<sequence length="801" mass="86684">MNLKSHWTPSPGALGTLIVVILKARNLPNKRHIGKQDPYCLVRFDGEKQRTRAIKRGGQHPEWDEEFRYELWEDDGPENVAPPGPNGTPPLPPPKKKGPLKIKGGRFLHVACYAEDLREPDFIGETKVDLTEVLTKGETDEWFTLMNKDKYSGEVYVELTFWSNEPEPEQKTRTKAKANRHYGGPGQFTPADDSLGQSNNTFRPGSSHASQLSSSNSLYDIARREAVPPSLRPSSSLAKVDLYKAPYETNRSHQSIASMDSVTNDFGQLTMQPNGNRRTSMPHMPSGFQSRQSTMSSSSSVHLEPSQTGFGNDPYAYPAQDGQSYPPVSPNPTGYQPFPTQPAQSAQPAQPPLYNPPYETPRPGTVMPGYVRQARRSLPPTSSGFVPTAASSGFVPVPASSGFVPVGQHHTGYYPPVSATPAPMQNYAPPPPPGHTPHPSLYSAHPPPAGPAPTPASSNFSSHSQQYPASSGFAPSGSYQNIPPQQQPYGYQYTEPPQQQQQQQYAQPQPYPHAPLRPPTTVNSQHPLPHPPTPPTMQQHTHSAPPDHNTGYDQSAYANVPPPPPLPNNQSPARAHGSRPLPIPGQPQVRRRHSTIGMQPQPVASHITGMQPGSAYNPYSQVPPPPMTSSFSTSSLQNQGWQPPPPPPLNGSTAPYPPVYQQQQPVPGPPPLPARAPSRAQPQPPPQQQQQQPYQPPPSRRQSFSHGGPVYAQTTGQAHNPPPPPPPSLQPRFQQVPPPPPSSASYGGGSTSHTMALAQSGFASAHSSPTQPPYPGPLPVPPQVPASQSHHGYAVANGGWQ</sequence>
<dbReference type="InterPro" id="IPR035892">
    <property type="entry name" value="C2_domain_sf"/>
</dbReference>
<feature type="compositionally biased region" description="Polar residues" evidence="1">
    <location>
        <begin position="269"/>
        <end position="279"/>
    </location>
</feature>
<evidence type="ECO:0000313" key="3">
    <source>
        <dbReference type="EMBL" id="GJE84670.1"/>
    </source>
</evidence>
<dbReference type="AlphaFoldDB" id="A0A9P3L788"/>
<feature type="compositionally biased region" description="Low complexity" evidence="1">
    <location>
        <begin position="479"/>
        <end position="508"/>
    </location>
</feature>
<dbReference type="InterPro" id="IPR000008">
    <property type="entry name" value="C2_dom"/>
</dbReference>
<feature type="compositionally biased region" description="Pro residues" evidence="1">
    <location>
        <begin position="349"/>
        <end position="360"/>
    </location>
</feature>
<feature type="domain" description="C2" evidence="2">
    <location>
        <begin position="1"/>
        <end position="143"/>
    </location>
</feature>
<evidence type="ECO:0000313" key="4">
    <source>
        <dbReference type="Proteomes" id="UP000703269"/>
    </source>
</evidence>
<feature type="region of interest" description="Disordered" evidence="1">
    <location>
        <begin position="424"/>
        <end position="801"/>
    </location>
</feature>
<dbReference type="OrthoDB" id="270970at2759"/>
<gene>
    <name evidence="3" type="ORF">PsYK624_007460</name>
</gene>
<comment type="caution">
    <text evidence="3">The sequence shown here is derived from an EMBL/GenBank/DDBJ whole genome shotgun (WGS) entry which is preliminary data.</text>
</comment>
<feature type="region of interest" description="Disordered" evidence="1">
    <location>
        <begin position="269"/>
        <end position="362"/>
    </location>
</feature>
<feature type="region of interest" description="Disordered" evidence="1">
    <location>
        <begin position="74"/>
        <end position="98"/>
    </location>
</feature>
<dbReference type="InterPro" id="IPR052981">
    <property type="entry name" value="Ingression_C2_domain"/>
</dbReference>
<feature type="compositionally biased region" description="Pro residues" evidence="1">
    <location>
        <begin position="509"/>
        <end position="518"/>
    </location>
</feature>
<accession>A0A9P3L788</accession>
<proteinExistence type="predicted"/>
<dbReference type="Pfam" id="PF00168">
    <property type="entry name" value="C2"/>
    <property type="match status" value="2"/>
</dbReference>
<dbReference type="CDD" id="cd08681">
    <property type="entry name" value="C2_fungal_Inn1p-like"/>
    <property type="match status" value="1"/>
</dbReference>
<feature type="compositionally biased region" description="Pro residues" evidence="1">
    <location>
        <begin position="720"/>
        <end position="729"/>
    </location>
</feature>
<dbReference type="PANTHER" id="PTHR47052:SF3">
    <property type="entry name" value="INGRESSION PROTEIN 1"/>
    <property type="match status" value="1"/>
</dbReference>
<dbReference type="EMBL" id="BPQB01000001">
    <property type="protein sequence ID" value="GJE84670.1"/>
    <property type="molecule type" value="Genomic_DNA"/>
</dbReference>
<dbReference type="SMART" id="SM00239">
    <property type="entry name" value="C2"/>
    <property type="match status" value="1"/>
</dbReference>
<evidence type="ECO:0000256" key="1">
    <source>
        <dbReference type="SAM" id="MobiDB-lite"/>
    </source>
</evidence>
<reference evidence="3 4" key="1">
    <citation type="submission" date="2021-08" db="EMBL/GenBank/DDBJ databases">
        <title>Draft Genome Sequence of Phanerochaete sordida strain YK-624.</title>
        <authorList>
            <person name="Mori T."/>
            <person name="Dohra H."/>
            <person name="Suzuki T."/>
            <person name="Kawagishi H."/>
            <person name="Hirai H."/>
        </authorList>
    </citation>
    <scope>NUCLEOTIDE SEQUENCE [LARGE SCALE GENOMIC DNA]</scope>
    <source>
        <strain evidence="3 4">YK-624</strain>
    </source>
</reference>
<name>A0A9P3L788_9APHY</name>
<feature type="compositionally biased region" description="Polar residues" evidence="1">
    <location>
        <begin position="195"/>
        <end position="204"/>
    </location>
</feature>
<feature type="compositionally biased region" description="Pro residues" evidence="1">
    <location>
        <begin position="445"/>
        <end position="454"/>
    </location>
</feature>
<feature type="compositionally biased region" description="Pro residues" evidence="1">
    <location>
        <begin position="80"/>
        <end position="93"/>
    </location>
</feature>
<dbReference type="SUPFAM" id="SSF49562">
    <property type="entry name" value="C2 domain (Calcium/lipid-binding domain, CaLB)"/>
    <property type="match status" value="1"/>
</dbReference>
<keyword evidence="4" id="KW-1185">Reference proteome</keyword>
<feature type="region of interest" description="Disordered" evidence="1">
    <location>
        <begin position="165"/>
        <end position="214"/>
    </location>
</feature>
<feature type="compositionally biased region" description="Pro residues" evidence="1">
    <location>
        <begin position="770"/>
        <end position="784"/>
    </location>
</feature>
<feature type="compositionally biased region" description="Polar residues" evidence="1">
    <location>
        <begin position="457"/>
        <end position="469"/>
    </location>
</feature>
<dbReference type="PANTHER" id="PTHR47052">
    <property type="entry name" value="CONSERVED SERINE PROLINE-RICH PROTEIN (AFU_ORTHOLOGUE AFUA_2G01790)"/>
    <property type="match status" value="1"/>
</dbReference>
<feature type="compositionally biased region" description="Low complexity" evidence="1">
    <location>
        <begin position="286"/>
        <end position="300"/>
    </location>
</feature>
<dbReference type="PROSITE" id="PS50004">
    <property type="entry name" value="C2"/>
    <property type="match status" value="1"/>
</dbReference>
<evidence type="ECO:0000259" key="2">
    <source>
        <dbReference type="PROSITE" id="PS50004"/>
    </source>
</evidence>
<feature type="compositionally biased region" description="Low complexity" evidence="1">
    <location>
        <begin position="336"/>
        <end position="348"/>
    </location>
</feature>
<protein>
    <recommendedName>
        <fullName evidence="2">C2 domain-containing protein</fullName>
    </recommendedName>
</protein>
<dbReference type="InterPro" id="IPR037791">
    <property type="entry name" value="C2_fungal_Inn1"/>
</dbReference>
<dbReference type="Proteomes" id="UP000703269">
    <property type="component" value="Unassembled WGS sequence"/>
</dbReference>
<organism evidence="3 4">
    <name type="scientific">Phanerochaete sordida</name>
    <dbReference type="NCBI Taxonomy" id="48140"/>
    <lineage>
        <taxon>Eukaryota</taxon>
        <taxon>Fungi</taxon>
        <taxon>Dikarya</taxon>
        <taxon>Basidiomycota</taxon>
        <taxon>Agaricomycotina</taxon>
        <taxon>Agaricomycetes</taxon>
        <taxon>Polyporales</taxon>
        <taxon>Phanerochaetaceae</taxon>
        <taxon>Phanerochaete</taxon>
    </lineage>
</organism>
<dbReference type="Gene3D" id="2.60.40.150">
    <property type="entry name" value="C2 domain"/>
    <property type="match status" value="1"/>
</dbReference>